<dbReference type="GO" id="GO:0005789">
    <property type="term" value="C:endoplasmic reticulum membrane"/>
    <property type="evidence" value="ECO:0007669"/>
    <property type="project" value="UniProtKB-SubCell"/>
</dbReference>
<dbReference type="InterPro" id="IPR031814">
    <property type="entry name" value="ALG11_N"/>
</dbReference>
<dbReference type="OrthoDB" id="2276068at2759"/>
<feature type="domain" description="ALG11 mannosyltransferase N-terminal" evidence="14">
    <location>
        <begin position="63"/>
        <end position="271"/>
    </location>
</feature>
<evidence type="ECO:0000256" key="8">
    <source>
        <dbReference type="ARBA" id="ARBA00022824"/>
    </source>
</evidence>
<evidence type="ECO:0000256" key="1">
    <source>
        <dbReference type="ARBA" id="ARBA00004389"/>
    </source>
</evidence>
<comment type="catalytic activity">
    <reaction evidence="11 12">
        <text>an alpha-D-Man-(1-&gt;3)-[alpha-D-Man-(1-&gt;6)]-beta-D-Man-(1-&gt;4)-beta-D-GlcNAc-(1-&gt;4)-alpha-D-GlcNAc-diphospho-di-trans,poly-cis-dolichol + 2 GDP-alpha-D-mannose = an alpha-D-Man-(1-&gt;2)-alpha-D-Man-(1-&gt;2)-alpha-D-Man-(1-&gt;3)-[alpha-D-Man-(1-&gt;6)]-beta-D-Man-(1-&gt;4)-beta-D-GlcNAc-(1-&gt;4)-alpha-D-GlcNAc-diphospho-di-trans,poly-cis-dolichol + 2 GDP + 2 H(+)</text>
        <dbReference type="Rhea" id="RHEA:29523"/>
        <dbReference type="Rhea" id="RHEA-COMP:19515"/>
        <dbReference type="Rhea" id="RHEA-COMP:19516"/>
        <dbReference type="ChEBI" id="CHEBI:15378"/>
        <dbReference type="ChEBI" id="CHEBI:57527"/>
        <dbReference type="ChEBI" id="CHEBI:58189"/>
        <dbReference type="ChEBI" id="CHEBI:132511"/>
        <dbReference type="ChEBI" id="CHEBI:132515"/>
        <dbReference type="EC" id="2.4.1.131"/>
    </reaction>
    <physiologicalReaction direction="left-to-right" evidence="11 12">
        <dbReference type="Rhea" id="RHEA:29524"/>
    </physiologicalReaction>
</comment>
<dbReference type="GO" id="GO:0004377">
    <property type="term" value="F:GDP-Man:Man(3)GlcNAc(2)-PP-Dol alpha-1,2-mannosyltransferase activity"/>
    <property type="evidence" value="ECO:0007669"/>
    <property type="project" value="UniProtKB-UniRule"/>
</dbReference>
<evidence type="ECO:0000256" key="5">
    <source>
        <dbReference type="ARBA" id="ARBA00022676"/>
    </source>
</evidence>
<evidence type="ECO:0000259" key="13">
    <source>
        <dbReference type="Pfam" id="PF00534"/>
    </source>
</evidence>
<dbReference type="STRING" id="1353952.A0A165FW78"/>
<evidence type="ECO:0000256" key="7">
    <source>
        <dbReference type="ARBA" id="ARBA00022692"/>
    </source>
</evidence>
<dbReference type="InParanoid" id="A0A165FW78"/>
<dbReference type="Pfam" id="PF00534">
    <property type="entry name" value="Glycos_transf_1"/>
    <property type="match status" value="1"/>
</dbReference>
<keyword evidence="9 12" id="KW-1133">Transmembrane helix</keyword>
<proteinExistence type="inferred from homology"/>
<sequence length="505" mass="55705">MADAVRWAIILGLLVPAGLALAGLSVLVAAASIAGFILRWRNDAKKRAILKELGSDVSIKSRTFVGLFHPYCNAGGGGERVLWAAVADFQRSSPNVISVVYTGDTDATKQEIIDKVKARFGITLRPETLHLAYLKSRHLVEDKAWPRFTLIGQSLGSMVLGYEAMKKLIPDVYIDTMGYAFTFHVVKFIAASNTPIGAYVHYPTISTDMLNRVRSRKAGHTNKGAVARSGLLSYGKLLYYHIFAWLYSFSLNRADVLMANSTWTKNHVDSLLGASQSKQPSVKTARIVYPPCDTRGLEKSPLEGRKRVIMSLAQFRPEKEHAVQLQAMRDLLEMKPEYRTGSKKVTLALLGSSRNEEDAARVESLRQLASNLGIQDNVEFVVNAPYKEVQGWLSRASIGFSTMVDEHFGINVVEFLAAGLIPVVHASAGPYLDIVVPSNGQPTGFHAKEASEFAQKLDEALTMNSAAQLAMRKRGRALAGGKFSEEEFVKGWEESWRELDALRSR</sequence>
<keyword evidence="10 12" id="KW-0472">Membrane</keyword>
<dbReference type="EMBL" id="KV423966">
    <property type="protein sequence ID" value="KZT57279.1"/>
    <property type="molecule type" value="Genomic_DNA"/>
</dbReference>
<evidence type="ECO:0000256" key="9">
    <source>
        <dbReference type="ARBA" id="ARBA00022989"/>
    </source>
</evidence>
<dbReference type="FunCoup" id="A0A165FW78">
    <property type="interactions" value="294"/>
</dbReference>
<dbReference type="UniPathway" id="UPA00378"/>
<dbReference type="GO" id="GO:0006487">
    <property type="term" value="P:protein N-linked glycosylation"/>
    <property type="evidence" value="ECO:0007669"/>
    <property type="project" value="TreeGrafter"/>
</dbReference>
<accession>A0A165FW78</accession>
<dbReference type="Proteomes" id="UP000076842">
    <property type="component" value="Unassembled WGS sequence"/>
</dbReference>
<comment type="subcellular location">
    <subcellularLocation>
        <location evidence="1">Endoplasmic reticulum membrane</location>
        <topology evidence="1">Single-pass membrane protein</topology>
    </subcellularLocation>
</comment>
<keyword evidence="5 12" id="KW-0328">Glycosyltransferase</keyword>
<dbReference type="EC" id="2.4.1.131" evidence="3 12"/>
<keyword evidence="7 12" id="KW-0812">Transmembrane</keyword>
<dbReference type="AlphaFoldDB" id="A0A165FW78"/>
<dbReference type="Gene3D" id="3.40.50.2000">
    <property type="entry name" value="Glycogen Phosphorylase B"/>
    <property type="match status" value="1"/>
</dbReference>
<dbReference type="SUPFAM" id="SSF53756">
    <property type="entry name" value="UDP-Glycosyltransferase/glycogen phosphorylase"/>
    <property type="match status" value="1"/>
</dbReference>
<evidence type="ECO:0000313" key="15">
    <source>
        <dbReference type="EMBL" id="KZT57279.1"/>
    </source>
</evidence>
<evidence type="ECO:0000259" key="14">
    <source>
        <dbReference type="Pfam" id="PF15924"/>
    </source>
</evidence>
<feature type="transmembrane region" description="Helical" evidence="12">
    <location>
        <begin position="6"/>
        <end position="38"/>
    </location>
</feature>
<comment type="pathway">
    <text evidence="2 12">Protein modification; protein glycosylation.</text>
</comment>
<organism evidence="15 16">
    <name type="scientific">Calocera cornea HHB12733</name>
    <dbReference type="NCBI Taxonomy" id="1353952"/>
    <lineage>
        <taxon>Eukaryota</taxon>
        <taxon>Fungi</taxon>
        <taxon>Dikarya</taxon>
        <taxon>Basidiomycota</taxon>
        <taxon>Agaricomycotina</taxon>
        <taxon>Dacrymycetes</taxon>
        <taxon>Dacrymycetales</taxon>
        <taxon>Dacrymycetaceae</taxon>
        <taxon>Calocera</taxon>
    </lineage>
</organism>
<evidence type="ECO:0000256" key="3">
    <source>
        <dbReference type="ARBA" id="ARBA00012645"/>
    </source>
</evidence>
<dbReference type="InterPro" id="IPR038013">
    <property type="entry name" value="ALG11"/>
</dbReference>
<evidence type="ECO:0000256" key="6">
    <source>
        <dbReference type="ARBA" id="ARBA00022679"/>
    </source>
</evidence>
<keyword evidence="6 12" id="KW-0808">Transferase</keyword>
<evidence type="ECO:0000256" key="12">
    <source>
        <dbReference type="RuleBase" id="RU367051"/>
    </source>
</evidence>
<evidence type="ECO:0000256" key="4">
    <source>
        <dbReference type="ARBA" id="ARBA00022018"/>
    </source>
</evidence>
<evidence type="ECO:0000256" key="10">
    <source>
        <dbReference type="ARBA" id="ARBA00023136"/>
    </source>
</evidence>
<feature type="domain" description="Glycosyl transferase family 1" evidence="13">
    <location>
        <begin position="298"/>
        <end position="476"/>
    </location>
</feature>
<dbReference type="PANTHER" id="PTHR45919:SF1">
    <property type="entry name" value="GDP-MAN:MAN(3)GLCNAC(2)-PP-DOL ALPHA-1,2-MANNOSYLTRANSFERASE"/>
    <property type="match status" value="1"/>
</dbReference>
<evidence type="ECO:0000256" key="11">
    <source>
        <dbReference type="ARBA" id="ARBA00045065"/>
    </source>
</evidence>
<name>A0A165FW78_9BASI</name>
<dbReference type="Pfam" id="PF15924">
    <property type="entry name" value="ALG11_N"/>
    <property type="match status" value="1"/>
</dbReference>
<dbReference type="InterPro" id="IPR001296">
    <property type="entry name" value="Glyco_trans_1"/>
</dbReference>
<gene>
    <name evidence="15" type="ORF">CALCODRAFT_469976</name>
</gene>
<dbReference type="PANTHER" id="PTHR45919">
    <property type="entry name" value="GDP-MAN:MAN(3)GLCNAC(2)-PP-DOL ALPHA-1,2-MANNOSYLTRANSFERASE"/>
    <property type="match status" value="1"/>
</dbReference>
<comment type="similarity">
    <text evidence="12">Belongs to the glycosyltransferase group 1 family. Glycosyltransferase 4 subfamily.</text>
</comment>
<protein>
    <recommendedName>
        <fullName evidence="4 12">GDP-Man:Man(3)GlcNAc(2)-PP-Dol alpha-1,2-mannosyltransferase</fullName>
        <ecNumber evidence="3 12">2.4.1.131</ecNumber>
    </recommendedName>
</protein>
<keyword evidence="16" id="KW-1185">Reference proteome</keyword>
<dbReference type="CDD" id="cd03806">
    <property type="entry name" value="GT4_ALG11-like"/>
    <property type="match status" value="1"/>
</dbReference>
<reference evidence="15 16" key="1">
    <citation type="journal article" date="2016" name="Mol. Biol. Evol.">
        <title>Comparative Genomics of Early-Diverging Mushroom-Forming Fungi Provides Insights into the Origins of Lignocellulose Decay Capabilities.</title>
        <authorList>
            <person name="Nagy L.G."/>
            <person name="Riley R."/>
            <person name="Tritt A."/>
            <person name="Adam C."/>
            <person name="Daum C."/>
            <person name="Floudas D."/>
            <person name="Sun H."/>
            <person name="Yadav J.S."/>
            <person name="Pangilinan J."/>
            <person name="Larsson K.H."/>
            <person name="Matsuura K."/>
            <person name="Barry K."/>
            <person name="Labutti K."/>
            <person name="Kuo R."/>
            <person name="Ohm R.A."/>
            <person name="Bhattacharya S.S."/>
            <person name="Shirouzu T."/>
            <person name="Yoshinaga Y."/>
            <person name="Martin F.M."/>
            <person name="Grigoriev I.V."/>
            <person name="Hibbett D.S."/>
        </authorList>
    </citation>
    <scope>NUCLEOTIDE SEQUENCE [LARGE SCALE GENOMIC DNA]</scope>
    <source>
        <strain evidence="15 16">HHB12733</strain>
    </source>
</reference>
<evidence type="ECO:0000313" key="16">
    <source>
        <dbReference type="Proteomes" id="UP000076842"/>
    </source>
</evidence>
<comment type="function">
    <text evidence="12">GDP-Man:Man(3)GlcNAc(2)-PP-Dol alpha-1,2-mannosyltransferase that operates in the biosynthetic pathway of dolichol-linked oligosaccharides, the glycan precursors employed in protein asparagine (N)-glycosylation. The assembly of dolichol-linked oligosaccharides begins on the cytosolic side of the endoplasmic reticulum membrane and finishes in its lumen. The sequential addition of sugars to dolichol pyrophosphate produces dolichol-linked oligosaccharides containing fourteen sugars, including two GlcNAcs, nine mannoses and three glucoses. Once assembled, the oligosaccharide is transferred from the lipid to nascent proteins by oligosaccharyltransferases. Catalyzes, on the cytoplasmic face of the endoplasmic reticulum, the addition of the fourth and fifth mannose residues to the dolichol-linked oligosaccharide chain, to produce Man(5)GlcNAc(2)-PP-dolichol core oligosaccharide.</text>
</comment>
<evidence type="ECO:0000256" key="2">
    <source>
        <dbReference type="ARBA" id="ARBA00004922"/>
    </source>
</evidence>
<keyword evidence="8 12" id="KW-0256">Endoplasmic reticulum</keyword>